<accession>A0ACC1YS36</accession>
<name>A0ACC1YS36_MELAZ</name>
<dbReference type="Proteomes" id="UP001164539">
    <property type="component" value="Chromosome 2"/>
</dbReference>
<proteinExistence type="predicted"/>
<protein>
    <submittedName>
        <fullName evidence="1">Cotton fiber (DUF761)</fullName>
    </submittedName>
</protein>
<evidence type="ECO:0000313" key="2">
    <source>
        <dbReference type="Proteomes" id="UP001164539"/>
    </source>
</evidence>
<reference evidence="1 2" key="1">
    <citation type="journal article" date="2023" name="Science">
        <title>Complex scaffold remodeling in plant triterpene biosynthesis.</title>
        <authorList>
            <person name="De La Pena R."/>
            <person name="Hodgson H."/>
            <person name="Liu J.C."/>
            <person name="Stephenson M.J."/>
            <person name="Martin A.C."/>
            <person name="Owen C."/>
            <person name="Harkess A."/>
            <person name="Leebens-Mack J."/>
            <person name="Jimenez L.E."/>
            <person name="Osbourn A."/>
            <person name="Sattely E.S."/>
        </authorList>
    </citation>
    <scope>NUCLEOTIDE SEQUENCE [LARGE SCALE GENOMIC DNA]</scope>
    <source>
        <strain evidence="2">cv. JPN11</strain>
        <tissue evidence="1">Leaf</tissue>
    </source>
</reference>
<sequence length="325" mass="36342">MPSSGNLILSLKVAVISTCVLLVGVMLKLSVPLISDFVASDVPSFWNVMLQWLKPPYLYLVINGIIISIVASSKFQQKGDHLSPEVPAVAPEKVVAGDVRTGYSLVYDHVGDLTDISTTGNQGVYERIEQRKKAEDEMVEVGMKTMMDGGDEIGVAEMSVEPPQRTDSMEFSDSSEKEKDKPPFSSRFSHRKAVKASPEGGKALRVSKSTRQDTLESTWKTITEGRPMPLTRHLKKSDTWDSHLRQNTPPAAPKMKKAETFQERTTTSSNNSSANSGKLKREPSLSQDELNRRVEAFIKKFNEEMRLQRQRSLEQYNQMISRGAY</sequence>
<gene>
    <name evidence="1" type="ORF">OWV82_004979</name>
</gene>
<evidence type="ECO:0000313" key="1">
    <source>
        <dbReference type="EMBL" id="KAJ4726236.1"/>
    </source>
</evidence>
<organism evidence="1 2">
    <name type="scientific">Melia azedarach</name>
    <name type="common">Chinaberry tree</name>
    <dbReference type="NCBI Taxonomy" id="155640"/>
    <lineage>
        <taxon>Eukaryota</taxon>
        <taxon>Viridiplantae</taxon>
        <taxon>Streptophyta</taxon>
        <taxon>Embryophyta</taxon>
        <taxon>Tracheophyta</taxon>
        <taxon>Spermatophyta</taxon>
        <taxon>Magnoliopsida</taxon>
        <taxon>eudicotyledons</taxon>
        <taxon>Gunneridae</taxon>
        <taxon>Pentapetalae</taxon>
        <taxon>rosids</taxon>
        <taxon>malvids</taxon>
        <taxon>Sapindales</taxon>
        <taxon>Meliaceae</taxon>
        <taxon>Melia</taxon>
    </lineage>
</organism>
<dbReference type="EMBL" id="CM051395">
    <property type="protein sequence ID" value="KAJ4726236.1"/>
    <property type="molecule type" value="Genomic_DNA"/>
</dbReference>
<keyword evidence="2" id="KW-1185">Reference proteome</keyword>
<comment type="caution">
    <text evidence="1">The sequence shown here is derived from an EMBL/GenBank/DDBJ whole genome shotgun (WGS) entry which is preliminary data.</text>
</comment>